<dbReference type="EMBL" id="JANBPU010000001">
    <property type="protein sequence ID" value="KAJ1922177.1"/>
    <property type="molecule type" value="Genomic_DNA"/>
</dbReference>
<dbReference type="Pfam" id="PF00534">
    <property type="entry name" value="Glycos_transf_1"/>
    <property type="match status" value="1"/>
</dbReference>
<dbReference type="Gene3D" id="3.40.50.2000">
    <property type="entry name" value="Glycogen Phosphorylase B"/>
    <property type="match status" value="1"/>
</dbReference>
<gene>
    <name evidence="15" type="primary">ALG11</name>
    <name evidence="15" type="ORF">H4219_000039</name>
</gene>
<dbReference type="GO" id="GO:0004377">
    <property type="term" value="F:GDP-Man:Man(3)GlcNAc(2)-PP-Dol alpha-1,2-mannosyltransferase activity"/>
    <property type="evidence" value="ECO:0007669"/>
    <property type="project" value="UniProtKB-UniRule"/>
</dbReference>
<accession>A0A9W8A7K6</accession>
<feature type="domain" description="Glycosyl transferase family 1" evidence="13">
    <location>
        <begin position="261"/>
        <end position="470"/>
    </location>
</feature>
<dbReference type="EC" id="2.4.1.131" evidence="3 12"/>
<dbReference type="CDD" id="cd03806">
    <property type="entry name" value="GT4_ALG11-like"/>
    <property type="match status" value="1"/>
</dbReference>
<evidence type="ECO:0000259" key="13">
    <source>
        <dbReference type="Pfam" id="PF00534"/>
    </source>
</evidence>
<proteinExistence type="inferred from homology"/>
<comment type="catalytic activity">
    <reaction evidence="11 12">
        <text>an alpha-D-Man-(1-&gt;3)-[alpha-D-Man-(1-&gt;6)]-beta-D-Man-(1-&gt;4)-beta-D-GlcNAc-(1-&gt;4)-alpha-D-GlcNAc-diphospho-di-trans,poly-cis-dolichol + 2 GDP-alpha-D-mannose = an alpha-D-Man-(1-&gt;2)-alpha-D-Man-(1-&gt;2)-alpha-D-Man-(1-&gt;3)-[alpha-D-Man-(1-&gt;6)]-beta-D-Man-(1-&gt;4)-beta-D-GlcNAc-(1-&gt;4)-alpha-D-GlcNAc-diphospho-di-trans,poly-cis-dolichol + 2 GDP + 2 H(+)</text>
        <dbReference type="Rhea" id="RHEA:29523"/>
        <dbReference type="Rhea" id="RHEA-COMP:19515"/>
        <dbReference type="Rhea" id="RHEA-COMP:19516"/>
        <dbReference type="ChEBI" id="CHEBI:15378"/>
        <dbReference type="ChEBI" id="CHEBI:57527"/>
        <dbReference type="ChEBI" id="CHEBI:58189"/>
        <dbReference type="ChEBI" id="CHEBI:132511"/>
        <dbReference type="ChEBI" id="CHEBI:132515"/>
        <dbReference type="EC" id="2.4.1.131"/>
    </reaction>
    <physiologicalReaction direction="left-to-right" evidence="11 12">
        <dbReference type="Rhea" id="RHEA:29524"/>
    </physiologicalReaction>
</comment>
<dbReference type="OrthoDB" id="2276068at2759"/>
<comment type="function">
    <text evidence="12">GDP-Man:Man(3)GlcNAc(2)-PP-Dol alpha-1,2-mannosyltransferase that operates in the biosynthetic pathway of dolichol-linked oligosaccharides, the glycan precursors employed in protein asparagine (N)-glycosylation. The assembly of dolichol-linked oligosaccharides begins on the cytosolic side of the endoplasmic reticulum membrane and finishes in its lumen. The sequential addition of sugars to dolichol pyrophosphate produces dolichol-linked oligosaccharides containing fourteen sugars, including two GlcNAcs, nine mannoses and three glucoses. Once assembled, the oligosaccharide is transferred from the lipid to nascent proteins by oligosaccharyltransferases. Catalyzes, on the cytoplasmic face of the endoplasmic reticulum, the addition of the fourth and fifth mannose residues to the dolichol-linked oligosaccharide chain, to produce Man(5)GlcNAc(2)-PP-dolichol core oligosaccharide.</text>
</comment>
<evidence type="ECO:0000256" key="11">
    <source>
        <dbReference type="ARBA" id="ARBA00045065"/>
    </source>
</evidence>
<dbReference type="SUPFAM" id="SSF53756">
    <property type="entry name" value="UDP-Glycosyltransferase/glycogen phosphorylase"/>
    <property type="match status" value="1"/>
</dbReference>
<evidence type="ECO:0000256" key="9">
    <source>
        <dbReference type="ARBA" id="ARBA00022989"/>
    </source>
</evidence>
<evidence type="ECO:0000256" key="8">
    <source>
        <dbReference type="ARBA" id="ARBA00022824"/>
    </source>
</evidence>
<dbReference type="Proteomes" id="UP001150538">
    <property type="component" value="Unassembled WGS sequence"/>
</dbReference>
<keyword evidence="6 12" id="KW-0808">Transferase</keyword>
<evidence type="ECO:0000256" key="1">
    <source>
        <dbReference type="ARBA" id="ARBA00004389"/>
    </source>
</evidence>
<organism evidence="15 16">
    <name type="scientific">Mycoemilia scoparia</name>
    <dbReference type="NCBI Taxonomy" id="417184"/>
    <lineage>
        <taxon>Eukaryota</taxon>
        <taxon>Fungi</taxon>
        <taxon>Fungi incertae sedis</taxon>
        <taxon>Zoopagomycota</taxon>
        <taxon>Kickxellomycotina</taxon>
        <taxon>Kickxellomycetes</taxon>
        <taxon>Kickxellales</taxon>
        <taxon>Kickxellaceae</taxon>
        <taxon>Mycoemilia</taxon>
    </lineage>
</organism>
<evidence type="ECO:0000256" key="10">
    <source>
        <dbReference type="ARBA" id="ARBA00023136"/>
    </source>
</evidence>
<comment type="caution">
    <text evidence="15">The sequence shown here is derived from an EMBL/GenBank/DDBJ whole genome shotgun (WGS) entry which is preliminary data.</text>
</comment>
<evidence type="ECO:0000256" key="12">
    <source>
        <dbReference type="RuleBase" id="RU367051"/>
    </source>
</evidence>
<reference evidence="15" key="1">
    <citation type="submission" date="2022-07" db="EMBL/GenBank/DDBJ databases">
        <title>Phylogenomic reconstructions and comparative analyses of Kickxellomycotina fungi.</title>
        <authorList>
            <person name="Reynolds N.K."/>
            <person name="Stajich J.E."/>
            <person name="Barry K."/>
            <person name="Grigoriev I.V."/>
            <person name="Crous P."/>
            <person name="Smith M.E."/>
        </authorList>
    </citation>
    <scope>NUCLEOTIDE SEQUENCE</scope>
    <source>
        <strain evidence="15">NBRC 100468</strain>
    </source>
</reference>
<keyword evidence="9" id="KW-1133">Transmembrane helix</keyword>
<comment type="subcellular location">
    <subcellularLocation>
        <location evidence="1">Endoplasmic reticulum membrane</location>
        <topology evidence="1">Single-pass membrane protein</topology>
    </subcellularLocation>
</comment>
<evidence type="ECO:0000313" key="16">
    <source>
        <dbReference type="Proteomes" id="UP001150538"/>
    </source>
</evidence>
<keyword evidence="7" id="KW-0812">Transmembrane</keyword>
<evidence type="ECO:0000256" key="7">
    <source>
        <dbReference type="ARBA" id="ARBA00022692"/>
    </source>
</evidence>
<keyword evidence="16" id="KW-1185">Reference proteome</keyword>
<protein>
    <recommendedName>
        <fullName evidence="4 12">GDP-Man:Man(3)GlcNAc(2)-PP-Dol alpha-1,2-mannosyltransferase</fullName>
        <ecNumber evidence="3 12">2.4.1.131</ecNumber>
    </recommendedName>
</protein>
<name>A0A9W8A7K6_9FUNG</name>
<feature type="domain" description="ALG11 mannosyltransferase N-terminal" evidence="14">
    <location>
        <begin position="31"/>
        <end position="237"/>
    </location>
</feature>
<keyword evidence="8 12" id="KW-0256">Endoplasmic reticulum</keyword>
<evidence type="ECO:0000259" key="14">
    <source>
        <dbReference type="Pfam" id="PF15924"/>
    </source>
</evidence>
<sequence length="504" mass="56782">MYVLGTDVYQQKRRELLLQKVKPDTDNHEPVIVGFFHPYASAGGGGERVLWTAIEGIQQKHPHIVSVVYTGDDGLDKQGIIEKVENGFGIKINPDTIEFIFLKKRSWTNHKYPYLTILLQSIGSIILVTEALIKCLPDIFVDTLGYGFTYPYIYYLSHMTPIVSYTHYPLISSDMIKNVQAREGTFNNSTDIAQSSTLSKSKLYYYKVLKFLYGWSGWHASTVMTNSSWTQGHIESMFGKSPMIKIVYPPCDTNALGKFELQPRNPWLVSLAQFRPEKGHALQVQSFAKFLEQNREYKKPKATGPALKNTVNTPEDIDSKDGYPHLIIIGGARNIEDEARAESLRQLSIRLGVENQIHVITNATFSQIKSWLSVSLIGLHTMTDEHFGIGIVEFMSAGLIPIAHDSAGPKMDIVVPAHLVKPSTEGKYSDFDEANIVGFLANSSEDYASTFSHVLKMPKEQQKSVQQNARKKALTSFSTESFINAFMKRFDPVLVWLDNQRSPE</sequence>
<dbReference type="PANTHER" id="PTHR45919">
    <property type="entry name" value="GDP-MAN:MAN(3)GLCNAC(2)-PP-DOL ALPHA-1,2-MANNOSYLTRANSFERASE"/>
    <property type="match status" value="1"/>
</dbReference>
<evidence type="ECO:0000256" key="4">
    <source>
        <dbReference type="ARBA" id="ARBA00022018"/>
    </source>
</evidence>
<dbReference type="GO" id="GO:0005789">
    <property type="term" value="C:endoplasmic reticulum membrane"/>
    <property type="evidence" value="ECO:0007669"/>
    <property type="project" value="UniProtKB-SubCell"/>
</dbReference>
<comment type="similarity">
    <text evidence="12">Belongs to the glycosyltransferase group 1 family. Glycosyltransferase 4 subfamily.</text>
</comment>
<evidence type="ECO:0000256" key="2">
    <source>
        <dbReference type="ARBA" id="ARBA00004922"/>
    </source>
</evidence>
<evidence type="ECO:0000256" key="5">
    <source>
        <dbReference type="ARBA" id="ARBA00022676"/>
    </source>
</evidence>
<dbReference type="InterPro" id="IPR031814">
    <property type="entry name" value="ALG11_N"/>
</dbReference>
<dbReference type="InterPro" id="IPR001296">
    <property type="entry name" value="Glyco_trans_1"/>
</dbReference>
<dbReference type="PANTHER" id="PTHR45919:SF1">
    <property type="entry name" value="GDP-MAN:MAN(3)GLCNAC(2)-PP-DOL ALPHA-1,2-MANNOSYLTRANSFERASE"/>
    <property type="match status" value="1"/>
</dbReference>
<evidence type="ECO:0000256" key="3">
    <source>
        <dbReference type="ARBA" id="ARBA00012645"/>
    </source>
</evidence>
<dbReference type="InterPro" id="IPR038013">
    <property type="entry name" value="ALG11"/>
</dbReference>
<keyword evidence="10" id="KW-0472">Membrane</keyword>
<dbReference type="Pfam" id="PF15924">
    <property type="entry name" value="ALG11_N"/>
    <property type="match status" value="1"/>
</dbReference>
<dbReference type="GO" id="GO:0006487">
    <property type="term" value="P:protein N-linked glycosylation"/>
    <property type="evidence" value="ECO:0007669"/>
    <property type="project" value="TreeGrafter"/>
</dbReference>
<dbReference type="AlphaFoldDB" id="A0A9W8A7K6"/>
<keyword evidence="5 12" id="KW-0328">Glycosyltransferase</keyword>
<comment type="pathway">
    <text evidence="2 12">Protein modification; protein glycosylation.</text>
</comment>
<evidence type="ECO:0000256" key="6">
    <source>
        <dbReference type="ARBA" id="ARBA00022679"/>
    </source>
</evidence>
<evidence type="ECO:0000313" key="15">
    <source>
        <dbReference type="EMBL" id="KAJ1922177.1"/>
    </source>
</evidence>